<dbReference type="Pfam" id="PF06772">
    <property type="entry name" value="LtrA"/>
    <property type="match status" value="1"/>
</dbReference>
<reference evidence="2 3" key="1">
    <citation type="submission" date="2018-03" db="EMBL/GenBank/DDBJ databases">
        <title>Defining the species Micromonospora saelicesensis and Micromonospora noduli under the framework of genomics.</title>
        <authorList>
            <person name="Riesco R."/>
            <person name="Trujillo M.E."/>
        </authorList>
    </citation>
    <scope>NUCLEOTIDE SEQUENCE [LARGE SCALE GENOMIC DNA]</scope>
    <source>
        <strain evidence="2 3">LAH08</strain>
    </source>
</reference>
<feature type="transmembrane region" description="Helical" evidence="1">
    <location>
        <begin position="320"/>
        <end position="338"/>
    </location>
</feature>
<dbReference type="Proteomes" id="UP000248966">
    <property type="component" value="Unassembled WGS sequence"/>
</dbReference>
<evidence type="ECO:0000256" key="1">
    <source>
        <dbReference type="SAM" id="Phobius"/>
    </source>
</evidence>
<proteinExistence type="predicted"/>
<dbReference type="AlphaFoldDB" id="A0A328N8Z6"/>
<organism evidence="2 3">
    <name type="scientific">Micromonospora noduli</name>
    <dbReference type="NCBI Taxonomy" id="709876"/>
    <lineage>
        <taxon>Bacteria</taxon>
        <taxon>Bacillati</taxon>
        <taxon>Actinomycetota</taxon>
        <taxon>Actinomycetes</taxon>
        <taxon>Micromonosporales</taxon>
        <taxon>Micromonosporaceae</taxon>
        <taxon>Micromonospora</taxon>
    </lineage>
</organism>
<keyword evidence="1" id="KW-1133">Transmembrane helix</keyword>
<feature type="transmembrane region" description="Helical" evidence="1">
    <location>
        <begin position="374"/>
        <end position="393"/>
    </location>
</feature>
<gene>
    <name evidence="2" type="ORF">LAH08_00994</name>
</gene>
<feature type="transmembrane region" description="Helical" evidence="1">
    <location>
        <begin position="211"/>
        <end position="230"/>
    </location>
</feature>
<feature type="transmembrane region" description="Helical" evidence="1">
    <location>
        <begin position="275"/>
        <end position="300"/>
    </location>
</feature>
<dbReference type="InterPro" id="IPR010640">
    <property type="entry name" value="Low_temperature_requirement_A"/>
</dbReference>
<sequence>MGRISGIRRPVPIGEAQRTTPFEVFFDLVFAFAFIRVATFMAGSPTPLVLVQGLVFLMLLWWPFTTFAWLANRVRADVGLVRAGLVVVMAAMLVAALIIPYAWGHGRSTVSEALTVAVAYIVIRTVFYLLNWHVAVVNPRIPAPGFRYAIPIAVGWIPLLLGAVLGGATQTLLWAAAFLIDCLGTACVSVFSRERFRLRSASHLCDRHGLLLIIALGESLIAVGAGAGSAVTRWPVLIAALLAVGIATALWWLYFENAAAPAGQALARLPDQDRVRPAISAYSLAHFPLIAGIIYLALGIELVLEHLAHHPSQHPAGAPLDWTSTAALFGGPVVYLIGRGLFLRFTVGHTPPAQLVAAGIMLALLPVARSLPALGAFGVITAVLAALVCYERIMWQPTAGAR</sequence>
<evidence type="ECO:0008006" key="4">
    <source>
        <dbReference type="Google" id="ProtNLM"/>
    </source>
</evidence>
<evidence type="ECO:0000313" key="3">
    <source>
        <dbReference type="Proteomes" id="UP000248966"/>
    </source>
</evidence>
<accession>A0A328N8Z6</accession>
<dbReference type="EMBL" id="PYAA01000004">
    <property type="protein sequence ID" value="RAO05535.1"/>
    <property type="molecule type" value="Genomic_DNA"/>
</dbReference>
<name>A0A328N8Z6_9ACTN</name>
<evidence type="ECO:0000313" key="2">
    <source>
        <dbReference type="EMBL" id="RAO05535.1"/>
    </source>
</evidence>
<dbReference type="PANTHER" id="PTHR36840:SF1">
    <property type="entry name" value="BLL5714 PROTEIN"/>
    <property type="match status" value="1"/>
</dbReference>
<feature type="transmembrane region" description="Helical" evidence="1">
    <location>
        <begin position="21"/>
        <end position="43"/>
    </location>
</feature>
<feature type="transmembrane region" description="Helical" evidence="1">
    <location>
        <begin position="83"/>
        <end position="103"/>
    </location>
</feature>
<keyword evidence="1" id="KW-0812">Transmembrane</keyword>
<keyword evidence="1" id="KW-0472">Membrane</keyword>
<protein>
    <recommendedName>
        <fullName evidence="4">Low temperature requirement protein LtrA</fullName>
    </recommendedName>
</protein>
<comment type="caution">
    <text evidence="2">The sequence shown here is derived from an EMBL/GenBank/DDBJ whole genome shotgun (WGS) entry which is preliminary data.</text>
</comment>
<feature type="transmembrane region" description="Helical" evidence="1">
    <location>
        <begin position="236"/>
        <end position="255"/>
    </location>
</feature>
<feature type="transmembrane region" description="Helical" evidence="1">
    <location>
        <begin position="115"/>
        <end position="136"/>
    </location>
</feature>
<feature type="transmembrane region" description="Helical" evidence="1">
    <location>
        <begin position="49"/>
        <end position="71"/>
    </location>
</feature>
<dbReference type="PANTHER" id="PTHR36840">
    <property type="entry name" value="BLL5714 PROTEIN"/>
    <property type="match status" value="1"/>
</dbReference>
<feature type="transmembrane region" description="Helical" evidence="1">
    <location>
        <begin position="350"/>
        <end position="368"/>
    </location>
</feature>
<feature type="transmembrane region" description="Helical" evidence="1">
    <location>
        <begin position="172"/>
        <end position="191"/>
    </location>
</feature>
<feature type="transmembrane region" description="Helical" evidence="1">
    <location>
        <begin position="148"/>
        <end position="166"/>
    </location>
</feature>